<dbReference type="Proteomes" id="UP000077824">
    <property type="component" value="Chromosome"/>
</dbReference>
<organism evidence="2 3">
    <name type="scientific">Chryseobacterium glaciei</name>
    <dbReference type="NCBI Taxonomy" id="1685010"/>
    <lineage>
        <taxon>Bacteria</taxon>
        <taxon>Pseudomonadati</taxon>
        <taxon>Bacteroidota</taxon>
        <taxon>Flavobacteriia</taxon>
        <taxon>Flavobacteriales</taxon>
        <taxon>Weeksellaceae</taxon>
        <taxon>Chryseobacterium group</taxon>
        <taxon>Chryseobacterium</taxon>
    </lineage>
</organism>
<dbReference type="EMBL" id="CP015199">
    <property type="protein sequence ID" value="ANF50912.1"/>
    <property type="molecule type" value="Genomic_DNA"/>
</dbReference>
<dbReference type="AlphaFoldDB" id="A0A172XVM1"/>
<dbReference type="RefSeq" id="WP_066754396.1">
    <property type="nucleotide sequence ID" value="NZ_CP015199.1"/>
</dbReference>
<gene>
    <name evidence="2" type="ORF">A0O34_10455</name>
</gene>
<evidence type="ECO:0000313" key="3">
    <source>
        <dbReference type="Proteomes" id="UP000077824"/>
    </source>
</evidence>
<evidence type="ECO:0000313" key="2">
    <source>
        <dbReference type="EMBL" id="ANF50912.1"/>
    </source>
</evidence>
<keyword evidence="1" id="KW-0732">Signal</keyword>
<evidence type="ECO:0000256" key="1">
    <source>
        <dbReference type="SAM" id="SignalP"/>
    </source>
</evidence>
<dbReference type="KEGG" id="chh:A0O34_10455"/>
<dbReference type="STRING" id="1685010.A0O34_10455"/>
<dbReference type="OrthoDB" id="658938at2"/>
<protein>
    <recommendedName>
        <fullName evidence="4">Cell wall anchor protein</fullName>
    </recommendedName>
</protein>
<name>A0A172XVM1_9FLAO</name>
<proteinExistence type="predicted"/>
<accession>A0A172XVM1</accession>
<sequence length="269" mass="29362">MKKSLLIAGILLSTLTFSQTWNTAGNSGTSSTNNFVGTTDNQSLILKANNSEGLRVLPDGNVRIGGNIDPVTTNTSTLRVYRDFIPTIELANPFGRFEISKSACNGCAASGAIPGDTVLRNLGASHNIILSIPDNANDGASFIGINDGSHGTWIKFFNNATAKFDGKITAKEVEVKANVWADYVFKKDYKLNSLEEVEKHIKEKGHLPNIPSADEVTKNGLNLGEMDAKLLEKIEELTLYSIEQDKQIKSQSEEIKELKKLVQQFLSTK</sequence>
<keyword evidence="3" id="KW-1185">Reference proteome</keyword>
<feature type="chain" id="PRO_5008003901" description="Cell wall anchor protein" evidence="1">
    <location>
        <begin position="19"/>
        <end position="269"/>
    </location>
</feature>
<feature type="signal peptide" evidence="1">
    <location>
        <begin position="1"/>
        <end position="18"/>
    </location>
</feature>
<evidence type="ECO:0008006" key="4">
    <source>
        <dbReference type="Google" id="ProtNLM"/>
    </source>
</evidence>
<reference evidence="2 3" key="1">
    <citation type="submission" date="2016-04" db="EMBL/GenBank/DDBJ databases">
        <title>Complete Genome Sequence of Chryseobacterium sp. IHBB 10212.</title>
        <authorList>
            <person name="Pal M."/>
            <person name="Swarnkar M.K."/>
            <person name="Kaushal K."/>
            <person name="Chhibber S."/>
            <person name="Singh A.K."/>
            <person name="Gulati A."/>
        </authorList>
    </citation>
    <scope>NUCLEOTIDE SEQUENCE [LARGE SCALE GENOMIC DNA]</scope>
    <source>
        <strain evidence="2 3">IHBB 10212</strain>
    </source>
</reference>